<dbReference type="PANTHER" id="PTHR23292">
    <property type="entry name" value="LIPOPOLYSACCHARIDE-INDUCED TUMOR NECROSIS FACTOR-ALPHA FACTOR"/>
    <property type="match status" value="1"/>
</dbReference>
<proteinExistence type="inferred from homology"/>
<dbReference type="InterPro" id="IPR006629">
    <property type="entry name" value="LITAF"/>
</dbReference>
<comment type="subcellular location">
    <subcellularLocation>
        <location evidence="2">Endosome membrane</location>
        <topology evidence="2">Peripheral membrane protein</topology>
    </subcellularLocation>
    <subcellularLocation>
        <location evidence="1">Late endosome membrane</location>
    </subcellularLocation>
    <subcellularLocation>
        <location evidence="3">Lysosome membrane</location>
        <topology evidence="3">Peripheral membrane protein</topology>
        <orientation evidence="3">Cytoplasmic side</orientation>
    </subcellularLocation>
</comment>
<dbReference type="PANTHER" id="PTHR23292:SF6">
    <property type="entry name" value="FI16602P1-RELATED"/>
    <property type="match status" value="1"/>
</dbReference>
<evidence type="ECO:0000256" key="4">
    <source>
        <dbReference type="ARBA" id="ARBA00005975"/>
    </source>
</evidence>
<evidence type="ECO:0000256" key="1">
    <source>
        <dbReference type="ARBA" id="ARBA00004414"/>
    </source>
</evidence>
<evidence type="ECO:0000313" key="11">
    <source>
        <dbReference type="Proteomes" id="UP001374579"/>
    </source>
</evidence>
<feature type="region of interest" description="Disordered" evidence="8">
    <location>
        <begin position="1"/>
        <end position="106"/>
    </location>
</feature>
<evidence type="ECO:0000256" key="3">
    <source>
        <dbReference type="ARBA" id="ARBA00004630"/>
    </source>
</evidence>
<comment type="similarity">
    <text evidence="4">Belongs to the CDIP1/LITAF family.</text>
</comment>
<keyword evidence="6" id="KW-0862">Zinc</keyword>
<dbReference type="InterPro" id="IPR037519">
    <property type="entry name" value="LITAF_fam"/>
</dbReference>
<dbReference type="Pfam" id="PF10601">
    <property type="entry name" value="zf-LITAF-like"/>
    <property type="match status" value="1"/>
</dbReference>
<accession>A0AAN9BU23</accession>
<dbReference type="GO" id="GO:0008270">
    <property type="term" value="F:zinc ion binding"/>
    <property type="evidence" value="ECO:0007669"/>
    <property type="project" value="TreeGrafter"/>
</dbReference>
<keyword evidence="11" id="KW-1185">Reference proteome</keyword>
<reference evidence="10 11" key="1">
    <citation type="submission" date="2024-02" db="EMBL/GenBank/DDBJ databases">
        <title>Chromosome-scale genome assembly of the rough periwinkle Littorina saxatilis.</title>
        <authorList>
            <person name="De Jode A."/>
            <person name="Faria R."/>
            <person name="Formenti G."/>
            <person name="Sims Y."/>
            <person name="Smith T.P."/>
            <person name="Tracey A."/>
            <person name="Wood J.M.D."/>
            <person name="Zagrodzka Z.B."/>
            <person name="Johannesson K."/>
            <person name="Butlin R.K."/>
            <person name="Leder E.H."/>
        </authorList>
    </citation>
    <scope>NUCLEOTIDE SEQUENCE [LARGE SCALE GENOMIC DNA]</scope>
    <source>
        <strain evidence="10">Snail1</strain>
        <tissue evidence="10">Muscle</tissue>
    </source>
</reference>
<dbReference type="Proteomes" id="UP001374579">
    <property type="component" value="Unassembled WGS sequence"/>
</dbReference>
<evidence type="ECO:0000256" key="7">
    <source>
        <dbReference type="ARBA" id="ARBA00023136"/>
    </source>
</evidence>
<organism evidence="10 11">
    <name type="scientific">Littorina saxatilis</name>
    <dbReference type="NCBI Taxonomy" id="31220"/>
    <lineage>
        <taxon>Eukaryota</taxon>
        <taxon>Metazoa</taxon>
        <taxon>Spiralia</taxon>
        <taxon>Lophotrochozoa</taxon>
        <taxon>Mollusca</taxon>
        <taxon>Gastropoda</taxon>
        <taxon>Caenogastropoda</taxon>
        <taxon>Littorinimorpha</taxon>
        <taxon>Littorinoidea</taxon>
        <taxon>Littorinidae</taxon>
        <taxon>Littorina</taxon>
    </lineage>
</organism>
<evidence type="ECO:0000256" key="8">
    <source>
        <dbReference type="SAM" id="MobiDB-lite"/>
    </source>
</evidence>
<dbReference type="GO" id="GO:0031902">
    <property type="term" value="C:late endosome membrane"/>
    <property type="evidence" value="ECO:0007669"/>
    <property type="project" value="UniProtKB-SubCell"/>
</dbReference>
<evidence type="ECO:0000313" key="10">
    <source>
        <dbReference type="EMBL" id="KAK7111448.1"/>
    </source>
</evidence>
<keyword evidence="5" id="KW-0479">Metal-binding</keyword>
<feature type="compositionally biased region" description="Pro residues" evidence="8">
    <location>
        <begin position="1"/>
        <end position="28"/>
    </location>
</feature>
<comment type="caution">
    <text evidence="10">The sequence shown here is derived from an EMBL/GenBank/DDBJ whole genome shotgun (WGS) entry which is preliminary data.</text>
</comment>
<dbReference type="AlphaFoldDB" id="A0AAN9BU23"/>
<sequence>MSGPPPPYPGNDGAYPPPDSKGQGPPPGVAAYGVYNTAYGAPYGAPPQGPYQAQGYAQPAYGQPAYGQPQQPGYGQPQQPGYGQPQQPGYGQQQQPGYGQPQQQGYMHGNTTVVVTQPALTMVQTFRESPVHTRCPHCQAEIVSATHFETGTFTWIICLILCLVGCDFGCCLIPFCVDGCKDVIHTCPNCRQQVARWSRM</sequence>
<protein>
    <recommendedName>
        <fullName evidence="9">LITAF domain-containing protein</fullName>
    </recommendedName>
</protein>
<feature type="compositionally biased region" description="Low complexity" evidence="8">
    <location>
        <begin position="50"/>
        <end position="106"/>
    </location>
</feature>
<dbReference type="PROSITE" id="PS51837">
    <property type="entry name" value="LITAF"/>
    <property type="match status" value="1"/>
</dbReference>
<name>A0AAN9BU23_9CAEN</name>
<evidence type="ECO:0000256" key="6">
    <source>
        <dbReference type="ARBA" id="ARBA00022833"/>
    </source>
</evidence>
<keyword evidence="7" id="KW-0472">Membrane</keyword>
<gene>
    <name evidence="10" type="ORF">V1264_011077</name>
</gene>
<evidence type="ECO:0000256" key="5">
    <source>
        <dbReference type="ARBA" id="ARBA00022723"/>
    </source>
</evidence>
<dbReference type="EMBL" id="JBAMIC010000002">
    <property type="protein sequence ID" value="KAK7111448.1"/>
    <property type="molecule type" value="Genomic_DNA"/>
</dbReference>
<evidence type="ECO:0000256" key="2">
    <source>
        <dbReference type="ARBA" id="ARBA00004481"/>
    </source>
</evidence>
<dbReference type="GO" id="GO:0005765">
    <property type="term" value="C:lysosomal membrane"/>
    <property type="evidence" value="ECO:0007669"/>
    <property type="project" value="UniProtKB-SubCell"/>
</dbReference>
<feature type="domain" description="LITAF" evidence="9">
    <location>
        <begin position="115"/>
        <end position="199"/>
    </location>
</feature>
<dbReference type="SMART" id="SM00714">
    <property type="entry name" value="LITAF"/>
    <property type="match status" value="1"/>
</dbReference>
<evidence type="ECO:0000259" key="9">
    <source>
        <dbReference type="PROSITE" id="PS51837"/>
    </source>
</evidence>